<reference evidence="3 4" key="1">
    <citation type="submission" date="2019-03" db="EMBL/GenBank/DDBJ databases">
        <title>First draft genome of Liparis tanakae, snailfish: a comprehensive survey of snailfish specific genes.</title>
        <authorList>
            <person name="Kim W."/>
            <person name="Song I."/>
            <person name="Jeong J.-H."/>
            <person name="Kim D."/>
            <person name="Kim S."/>
            <person name="Ryu S."/>
            <person name="Song J.Y."/>
            <person name="Lee S.K."/>
        </authorList>
    </citation>
    <scope>NUCLEOTIDE SEQUENCE [LARGE SCALE GENOMIC DNA]</scope>
    <source>
        <tissue evidence="3">Muscle</tissue>
    </source>
</reference>
<proteinExistence type="predicted"/>
<dbReference type="AlphaFoldDB" id="A0A4Z2JIA7"/>
<feature type="coiled-coil region" evidence="1">
    <location>
        <begin position="200"/>
        <end position="227"/>
    </location>
</feature>
<evidence type="ECO:0000313" key="4">
    <source>
        <dbReference type="Proteomes" id="UP000314294"/>
    </source>
</evidence>
<protein>
    <submittedName>
        <fullName evidence="3">Uncharacterized protein</fullName>
    </submittedName>
</protein>
<dbReference type="Proteomes" id="UP000314294">
    <property type="component" value="Unassembled WGS sequence"/>
</dbReference>
<comment type="caution">
    <text evidence="3">The sequence shown here is derived from an EMBL/GenBank/DDBJ whole genome shotgun (WGS) entry which is preliminary data.</text>
</comment>
<sequence length="343" mass="37649">MAVGETPGERPGPARGAEGQTPVTPPTLANTKENWMEEGTDHVICLEKPEECSFTGLALEKACDRLVVVMPSSWFSSVQVLWFHLVEVYLDWVKQGEAGSLLPPQHPGDGLKEGTAAPRACLAFGWTKQARLCRVGIKSRADLGANADCSQTGCLVVGGDRQRMMGVEVSVVVASTWSSSGRSSSGSSPSPMDMVELASLELMRLMAASLRAELRLLEIEVRESDLRSCRRLPKSEPRRNRPFFLPVTTSLSEWKLRTKPPRLPVGMSAGEERSWSTAPLLCSERREARDVRRGERMTVFPLGQVYTPTISKPCDQDPAYSPWPLGPVQMPCPWALPSSHPPQ</sequence>
<keyword evidence="1" id="KW-0175">Coiled coil</keyword>
<dbReference type="EMBL" id="SRLO01000003">
    <property type="protein sequence ID" value="TNN88992.1"/>
    <property type="molecule type" value="Genomic_DNA"/>
</dbReference>
<feature type="region of interest" description="Disordered" evidence="2">
    <location>
        <begin position="1"/>
        <end position="29"/>
    </location>
</feature>
<dbReference type="OrthoDB" id="10622290at2759"/>
<name>A0A4Z2JIA7_9TELE</name>
<gene>
    <name evidence="3" type="ORF">EYF80_000870</name>
</gene>
<evidence type="ECO:0000256" key="2">
    <source>
        <dbReference type="SAM" id="MobiDB-lite"/>
    </source>
</evidence>
<evidence type="ECO:0000313" key="3">
    <source>
        <dbReference type="EMBL" id="TNN88992.1"/>
    </source>
</evidence>
<accession>A0A4Z2JIA7</accession>
<organism evidence="3 4">
    <name type="scientific">Liparis tanakae</name>
    <name type="common">Tanaka's snailfish</name>
    <dbReference type="NCBI Taxonomy" id="230148"/>
    <lineage>
        <taxon>Eukaryota</taxon>
        <taxon>Metazoa</taxon>
        <taxon>Chordata</taxon>
        <taxon>Craniata</taxon>
        <taxon>Vertebrata</taxon>
        <taxon>Euteleostomi</taxon>
        <taxon>Actinopterygii</taxon>
        <taxon>Neopterygii</taxon>
        <taxon>Teleostei</taxon>
        <taxon>Neoteleostei</taxon>
        <taxon>Acanthomorphata</taxon>
        <taxon>Eupercaria</taxon>
        <taxon>Perciformes</taxon>
        <taxon>Cottioidei</taxon>
        <taxon>Cottales</taxon>
        <taxon>Liparidae</taxon>
        <taxon>Liparis</taxon>
    </lineage>
</organism>
<keyword evidence="4" id="KW-1185">Reference proteome</keyword>
<evidence type="ECO:0000256" key="1">
    <source>
        <dbReference type="SAM" id="Coils"/>
    </source>
</evidence>